<keyword evidence="2 6" id="KW-0812">Transmembrane</keyword>
<comment type="subcellular location">
    <subcellularLocation>
        <location evidence="1">Membrane</location>
        <topology evidence="1">Multi-pass membrane protein</topology>
    </subcellularLocation>
</comment>
<accession>A0AAW0YR15</accession>
<feature type="compositionally biased region" description="Gly residues" evidence="5">
    <location>
        <begin position="200"/>
        <end position="210"/>
    </location>
</feature>
<feature type="transmembrane region" description="Helical" evidence="6">
    <location>
        <begin position="228"/>
        <end position="249"/>
    </location>
</feature>
<dbReference type="InterPro" id="IPR007568">
    <property type="entry name" value="RTA1"/>
</dbReference>
<dbReference type="EMBL" id="JBCAWK010000004">
    <property type="protein sequence ID" value="KAK8861618.1"/>
    <property type="molecule type" value="Genomic_DNA"/>
</dbReference>
<dbReference type="AlphaFoldDB" id="A0AAW0YR15"/>
<gene>
    <name evidence="7" type="ORF">IAR55_002441</name>
</gene>
<dbReference type="KEGG" id="kne:92179699"/>
<evidence type="ECO:0000256" key="5">
    <source>
        <dbReference type="SAM" id="MobiDB-lite"/>
    </source>
</evidence>
<sequence length="302" mass="33908">MARENYDPESPYGYTPTAWVCILFIVLFSVSGAIHIGQAIWFKYWVIFPTLAIGIALEIIGWAARYWSNQNILYDPPFLQQIITLIIAPVFFSAWCYTILGLGINRLGQQYSFLRPKWYLAIFVTCDIISLILQAVGGGWAASASDPIPKTPTNIMVGGIIFQLVSMVLFTALAFDFILRASSGRQWRHRQSGPFSEQGQGRGQGVGGGNLFPEGEEKIGEDRRDTRGWWFVMAGTAICSLMIIIRGVYRSIELVQGWNGYLISHEVYQDTLDGIPMILAVLAINIFHPGFFLPRRQGWKNA</sequence>
<protein>
    <submittedName>
        <fullName evidence="7">Uncharacterized protein</fullName>
    </submittedName>
</protein>
<feature type="transmembrane region" description="Helical" evidence="6">
    <location>
        <begin position="78"/>
        <end position="97"/>
    </location>
</feature>
<evidence type="ECO:0000313" key="8">
    <source>
        <dbReference type="Proteomes" id="UP001388673"/>
    </source>
</evidence>
<keyword evidence="8" id="KW-1185">Reference proteome</keyword>
<feature type="transmembrane region" description="Helical" evidence="6">
    <location>
        <begin position="118"/>
        <end position="143"/>
    </location>
</feature>
<evidence type="ECO:0000256" key="4">
    <source>
        <dbReference type="ARBA" id="ARBA00023136"/>
    </source>
</evidence>
<feature type="transmembrane region" description="Helical" evidence="6">
    <location>
        <begin position="274"/>
        <end position="293"/>
    </location>
</feature>
<feature type="transmembrane region" description="Helical" evidence="6">
    <location>
        <begin position="155"/>
        <end position="179"/>
    </location>
</feature>
<organism evidence="7 8">
    <name type="scientific">Kwoniella newhampshirensis</name>
    <dbReference type="NCBI Taxonomy" id="1651941"/>
    <lineage>
        <taxon>Eukaryota</taxon>
        <taxon>Fungi</taxon>
        <taxon>Dikarya</taxon>
        <taxon>Basidiomycota</taxon>
        <taxon>Agaricomycotina</taxon>
        <taxon>Tremellomycetes</taxon>
        <taxon>Tremellales</taxon>
        <taxon>Cryptococcaceae</taxon>
        <taxon>Kwoniella</taxon>
    </lineage>
</organism>
<evidence type="ECO:0000256" key="2">
    <source>
        <dbReference type="ARBA" id="ARBA00022692"/>
    </source>
</evidence>
<dbReference type="RefSeq" id="XP_066804243.1">
    <property type="nucleotide sequence ID" value="XM_066945554.1"/>
</dbReference>
<proteinExistence type="predicted"/>
<dbReference type="GO" id="GO:0005886">
    <property type="term" value="C:plasma membrane"/>
    <property type="evidence" value="ECO:0007669"/>
    <property type="project" value="TreeGrafter"/>
</dbReference>
<feature type="transmembrane region" description="Helical" evidence="6">
    <location>
        <begin position="17"/>
        <end position="37"/>
    </location>
</feature>
<feature type="region of interest" description="Disordered" evidence="5">
    <location>
        <begin position="189"/>
        <end position="220"/>
    </location>
</feature>
<evidence type="ECO:0000256" key="1">
    <source>
        <dbReference type="ARBA" id="ARBA00004141"/>
    </source>
</evidence>
<dbReference type="GO" id="GO:0000324">
    <property type="term" value="C:fungal-type vacuole"/>
    <property type="evidence" value="ECO:0007669"/>
    <property type="project" value="TreeGrafter"/>
</dbReference>
<keyword evidence="4 6" id="KW-0472">Membrane</keyword>
<reference evidence="7 8" key="1">
    <citation type="journal article" date="2024" name="bioRxiv">
        <title>Comparative genomics of Cryptococcus and Kwoniella reveals pathogenesis evolution and contrasting karyotype dynamics via intercentromeric recombination or chromosome fusion.</title>
        <authorList>
            <person name="Coelho M.A."/>
            <person name="David-Palma M."/>
            <person name="Shea T."/>
            <person name="Bowers K."/>
            <person name="McGinley-Smith S."/>
            <person name="Mohammad A.W."/>
            <person name="Gnirke A."/>
            <person name="Yurkov A.M."/>
            <person name="Nowrousian M."/>
            <person name="Sun S."/>
            <person name="Cuomo C.A."/>
            <person name="Heitman J."/>
        </authorList>
    </citation>
    <scope>NUCLEOTIDE SEQUENCE [LARGE SCALE GENOMIC DNA]</scope>
    <source>
        <strain evidence="7 8">CBS 13917</strain>
    </source>
</reference>
<dbReference type="PANTHER" id="PTHR31465:SF9">
    <property type="entry name" value="SPHINGOID LONG-CHAIN BASE TRANSPORTER RSB1"/>
    <property type="match status" value="1"/>
</dbReference>
<dbReference type="GeneID" id="92179699"/>
<feature type="transmembrane region" description="Helical" evidence="6">
    <location>
        <begin position="44"/>
        <end position="66"/>
    </location>
</feature>
<keyword evidence="3 6" id="KW-1133">Transmembrane helix</keyword>
<name>A0AAW0YR15_9TREE</name>
<dbReference type="Pfam" id="PF04479">
    <property type="entry name" value="RTA1"/>
    <property type="match status" value="1"/>
</dbReference>
<dbReference type="Proteomes" id="UP001388673">
    <property type="component" value="Unassembled WGS sequence"/>
</dbReference>
<comment type="caution">
    <text evidence="7">The sequence shown here is derived from an EMBL/GenBank/DDBJ whole genome shotgun (WGS) entry which is preliminary data.</text>
</comment>
<evidence type="ECO:0000313" key="7">
    <source>
        <dbReference type="EMBL" id="KAK8861618.1"/>
    </source>
</evidence>
<evidence type="ECO:0000256" key="6">
    <source>
        <dbReference type="SAM" id="Phobius"/>
    </source>
</evidence>
<evidence type="ECO:0000256" key="3">
    <source>
        <dbReference type="ARBA" id="ARBA00022989"/>
    </source>
</evidence>
<dbReference type="PANTHER" id="PTHR31465">
    <property type="entry name" value="PROTEIN RTA1-RELATED"/>
    <property type="match status" value="1"/>
</dbReference>